<proteinExistence type="inferred from homology"/>
<dbReference type="Gene3D" id="1.10.10.10">
    <property type="entry name" value="Winged helix-like DNA-binding domain superfamily/Winged helix DNA-binding domain"/>
    <property type="match status" value="1"/>
</dbReference>
<reference evidence="5 6" key="1">
    <citation type="submission" date="2019-01" db="EMBL/GenBank/DDBJ databases">
        <title>Complete genome sequence of Cohnella hallensis HS21 isolated from Korean fir (Abies koreana) rhizospheric soil.</title>
        <authorList>
            <person name="Jiang L."/>
            <person name="Kang S.W."/>
            <person name="Kim S."/>
            <person name="Jung J."/>
            <person name="Kim C.Y."/>
            <person name="Kim D.H."/>
            <person name="Kim S.W."/>
            <person name="Lee J."/>
        </authorList>
    </citation>
    <scope>NUCLEOTIDE SEQUENCE [LARGE SCALE GENOMIC DNA]</scope>
    <source>
        <strain evidence="5 6">HS21</strain>
    </source>
</reference>
<evidence type="ECO:0000256" key="3">
    <source>
        <dbReference type="ARBA" id="ARBA00023125"/>
    </source>
</evidence>
<accession>A0A3T1D5N1</accession>
<dbReference type="KEGG" id="cohn:KCTCHS21_28210"/>
<gene>
    <name evidence="5" type="ORF">KCTCHS21_28210</name>
</gene>
<dbReference type="Pfam" id="PF03965">
    <property type="entry name" value="Penicillinase_R"/>
    <property type="match status" value="1"/>
</dbReference>
<organism evidence="5 6">
    <name type="scientific">Cohnella abietis</name>
    <dbReference type="NCBI Taxonomy" id="2507935"/>
    <lineage>
        <taxon>Bacteria</taxon>
        <taxon>Bacillati</taxon>
        <taxon>Bacillota</taxon>
        <taxon>Bacilli</taxon>
        <taxon>Bacillales</taxon>
        <taxon>Paenibacillaceae</taxon>
        <taxon>Cohnella</taxon>
    </lineage>
</organism>
<dbReference type="GO" id="GO:0003677">
    <property type="term" value="F:DNA binding"/>
    <property type="evidence" value="ECO:0007669"/>
    <property type="project" value="UniProtKB-KW"/>
</dbReference>
<name>A0A3T1D5N1_9BACL</name>
<protein>
    <recommendedName>
        <fullName evidence="7">Transcriptional regulator</fullName>
    </recommendedName>
</protein>
<evidence type="ECO:0008006" key="7">
    <source>
        <dbReference type="Google" id="ProtNLM"/>
    </source>
</evidence>
<keyword evidence="3" id="KW-0238">DNA-binding</keyword>
<keyword evidence="2" id="KW-0805">Transcription regulation</keyword>
<keyword evidence="4" id="KW-0804">Transcription</keyword>
<sequence length="165" mass="18757">MVLFSYDINNFTTVLTTATTCRTLNVRQVVAVMIRGARPMKNLGRLSETEMEVMEVIWEVAAPVTVAQLLDIFESKGWKTSTLSTILQRLIEKGFLTKSMSGKVNFYDPTLTLREYKKHETQTFLSRLYNGKAKNLIASLVDDAELSHDDIAELKEWFASKEGKK</sequence>
<evidence type="ECO:0000256" key="4">
    <source>
        <dbReference type="ARBA" id="ARBA00023163"/>
    </source>
</evidence>
<dbReference type="Gene3D" id="1.10.4040.10">
    <property type="entry name" value="Penicillinase repressor domain"/>
    <property type="match status" value="1"/>
</dbReference>
<evidence type="ECO:0000256" key="2">
    <source>
        <dbReference type="ARBA" id="ARBA00023015"/>
    </source>
</evidence>
<evidence type="ECO:0000313" key="6">
    <source>
        <dbReference type="Proteomes" id="UP000289856"/>
    </source>
</evidence>
<dbReference type="SUPFAM" id="SSF46785">
    <property type="entry name" value="Winged helix' DNA-binding domain"/>
    <property type="match status" value="1"/>
</dbReference>
<dbReference type="InterPro" id="IPR036388">
    <property type="entry name" value="WH-like_DNA-bd_sf"/>
</dbReference>
<dbReference type="InterPro" id="IPR005650">
    <property type="entry name" value="BlaI_family"/>
</dbReference>
<keyword evidence="6" id="KW-1185">Reference proteome</keyword>
<dbReference type="AlphaFoldDB" id="A0A3T1D5N1"/>
<dbReference type="Proteomes" id="UP000289856">
    <property type="component" value="Chromosome"/>
</dbReference>
<dbReference type="InterPro" id="IPR036390">
    <property type="entry name" value="WH_DNA-bd_sf"/>
</dbReference>
<dbReference type="EMBL" id="AP019400">
    <property type="protein sequence ID" value="BBI33422.1"/>
    <property type="molecule type" value="Genomic_DNA"/>
</dbReference>
<evidence type="ECO:0000313" key="5">
    <source>
        <dbReference type="EMBL" id="BBI33422.1"/>
    </source>
</evidence>
<dbReference type="GO" id="GO:0045892">
    <property type="term" value="P:negative regulation of DNA-templated transcription"/>
    <property type="evidence" value="ECO:0007669"/>
    <property type="project" value="InterPro"/>
</dbReference>
<comment type="similarity">
    <text evidence="1">Belongs to the BlaI transcriptional regulatory family.</text>
</comment>
<evidence type="ECO:0000256" key="1">
    <source>
        <dbReference type="ARBA" id="ARBA00011046"/>
    </source>
</evidence>